<keyword evidence="2" id="KW-1185">Reference proteome</keyword>
<evidence type="ECO:0000313" key="2">
    <source>
        <dbReference type="Proteomes" id="UP000828390"/>
    </source>
</evidence>
<organism evidence="1 2">
    <name type="scientific">Dreissena polymorpha</name>
    <name type="common">Zebra mussel</name>
    <name type="synonym">Mytilus polymorpha</name>
    <dbReference type="NCBI Taxonomy" id="45954"/>
    <lineage>
        <taxon>Eukaryota</taxon>
        <taxon>Metazoa</taxon>
        <taxon>Spiralia</taxon>
        <taxon>Lophotrochozoa</taxon>
        <taxon>Mollusca</taxon>
        <taxon>Bivalvia</taxon>
        <taxon>Autobranchia</taxon>
        <taxon>Heteroconchia</taxon>
        <taxon>Euheterodonta</taxon>
        <taxon>Imparidentia</taxon>
        <taxon>Neoheterodontei</taxon>
        <taxon>Myida</taxon>
        <taxon>Dreissenoidea</taxon>
        <taxon>Dreissenidae</taxon>
        <taxon>Dreissena</taxon>
    </lineage>
</organism>
<reference evidence="1" key="1">
    <citation type="journal article" date="2019" name="bioRxiv">
        <title>The Genome of the Zebra Mussel, Dreissena polymorpha: A Resource for Invasive Species Research.</title>
        <authorList>
            <person name="McCartney M.A."/>
            <person name="Auch B."/>
            <person name="Kono T."/>
            <person name="Mallez S."/>
            <person name="Zhang Y."/>
            <person name="Obille A."/>
            <person name="Becker A."/>
            <person name="Abrahante J.E."/>
            <person name="Garbe J."/>
            <person name="Badalamenti J.P."/>
            <person name="Herman A."/>
            <person name="Mangelson H."/>
            <person name="Liachko I."/>
            <person name="Sullivan S."/>
            <person name="Sone E.D."/>
            <person name="Koren S."/>
            <person name="Silverstein K.A.T."/>
            <person name="Beckman K.B."/>
            <person name="Gohl D.M."/>
        </authorList>
    </citation>
    <scope>NUCLEOTIDE SEQUENCE</scope>
    <source>
        <strain evidence="1">Duluth1</strain>
        <tissue evidence="1">Whole animal</tissue>
    </source>
</reference>
<dbReference type="AlphaFoldDB" id="A0A9D4I2T6"/>
<sequence>MFIGVATGHDVLIYSLRFIENNRIRSTPTAGNGAVGGSSHTVGTNFRLAANWNTKFHFEKVPLLILGVCF</sequence>
<name>A0A9D4I2T6_DREPO</name>
<dbReference type="EMBL" id="JAIWYP010000011">
    <property type="protein sequence ID" value="KAH3740381.1"/>
    <property type="molecule type" value="Genomic_DNA"/>
</dbReference>
<evidence type="ECO:0000313" key="1">
    <source>
        <dbReference type="EMBL" id="KAH3740381.1"/>
    </source>
</evidence>
<proteinExistence type="predicted"/>
<comment type="caution">
    <text evidence="1">The sequence shown here is derived from an EMBL/GenBank/DDBJ whole genome shotgun (WGS) entry which is preliminary data.</text>
</comment>
<gene>
    <name evidence="1" type="ORF">DPMN_047087</name>
</gene>
<accession>A0A9D4I2T6</accession>
<protein>
    <submittedName>
        <fullName evidence="1">Uncharacterized protein</fullName>
    </submittedName>
</protein>
<reference evidence="1" key="2">
    <citation type="submission" date="2020-11" db="EMBL/GenBank/DDBJ databases">
        <authorList>
            <person name="McCartney M.A."/>
            <person name="Auch B."/>
            <person name="Kono T."/>
            <person name="Mallez S."/>
            <person name="Becker A."/>
            <person name="Gohl D.M."/>
            <person name="Silverstein K.A.T."/>
            <person name="Koren S."/>
            <person name="Bechman K.B."/>
            <person name="Herman A."/>
            <person name="Abrahante J.E."/>
            <person name="Garbe J."/>
        </authorList>
    </citation>
    <scope>NUCLEOTIDE SEQUENCE</scope>
    <source>
        <strain evidence="1">Duluth1</strain>
        <tissue evidence="1">Whole animal</tissue>
    </source>
</reference>
<dbReference type="Proteomes" id="UP000828390">
    <property type="component" value="Unassembled WGS sequence"/>
</dbReference>